<evidence type="ECO:0000313" key="1">
    <source>
        <dbReference type="EMBL" id="JAH23168.1"/>
    </source>
</evidence>
<proteinExistence type="predicted"/>
<reference evidence="1" key="1">
    <citation type="submission" date="2014-11" db="EMBL/GenBank/DDBJ databases">
        <authorList>
            <person name="Amaro Gonzalez C."/>
        </authorList>
    </citation>
    <scope>NUCLEOTIDE SEQUENCE</scope>
</reference>
<dbReference type="EMBL" id="GBXM01085409">
    <property type="protein sequence ID" value="JAH23168.1"/>
    <property type="molecule type" value="Transcribed_RNA"/>
</dbReference>
<dbReference type="AlphaFoldDB" id="A0A0E9R489"/>
<reference evidence="1" key="2">
    <citation type="journal article" date="2015" name="Fish Shellfish Immunol.">
        <title>Early steps in the European eel (Anguilla anguilla)-Vibrio vulnificus interaction in the gills: Role of the RtxA13 toxin.</title>
        <authorList>
            <person name="Callol A."/>
            <person name="Pajuelo D."/>
            <person name="Ebbesson L."/>
            <person name="Teles M."/>
            <person name="MacKenzie S."/>
            <person name="Amaro C."/>
        </authorList>
    </citation>
    <scope>NUCLEOTIDE SEQUENCE</scope>
</reference>
<name>A0A0E9R489_ANGAN</name>
<protein>
    <submittedName>
        <fullName evidence="1">Uncharacterized protein</fullName>
    </submittedName>
</protein>
<organism evidence="1">
    <name type="scientific">Anguilla anguilla</name>
    <name type="common">European freshwater eel</name>
    <name type="synonym">Muraena anguilla</name>
    <dbReference type="NCBI Taxonomy" id="7936"/>
    <lineage>
        <taxon>Eukaryota</taxon>
        <taxon>Metazoa</taxon>
        <taxon>Chordata</taxon>
        <taxon>Craniata</taxon>
        <taxon>Vertebrata</taxon>
        <taxon>Euteleostomi</taxon>
        <taxon>Actinopterygii</taxon>
        <taxon>Neopterygii</taxon>
        <taxon>Teleostei</taxon>
        <taxon>Anguilliformes</taxon>
        <taxon>Anguillidae</taxon>
        <taxon>Anguilla</taxon>
    </lineage>
</organism>
<accession>A0A0E9R489</accession>
<sequence length="40" mass="4823">MKITKGLTRYKRELYHGFSLPLLHKMRQQARQNPSDPRLI</sequence>